<dbReference type="GeneID" id="28662415"/>
<dbReference type="CDD" id="cd02440">
    <property type="entry name" value="AdoMet_MTases"/>
    <property type="match status" value="1"/>
</dbReference>
<keyword evidence="4" id="KW-0949">S-adenosyl-L-methionine</keyword>
<dbReference type="SUPFAM" id="SSF53335">
    <property type="entry name" value="S-adenosyl-L-methionine-dependent methyltransferases"/>
    <property type="match status" value="1"/>
</dbReference>
<accession>A0A0M4SU51</accession>
<sequence>MKIEEAIKEASLRLSSLCQNPSRVAKILLMNYLDVSIEWIFLNQKNEFDDSGYFALVKRYENYEPLEYITGKASFYGLDFYVESGVLIPRPETEILVDKVIEISREYNEPKIAEIGTGSGIISIMLALKTKANIVATDINEKALMLAKKNADKFDVGGRIKFLNCSYVDKILEDIDILVSNPPYIARGYKLSKFVLNEPESALFGGEVGDEILKDIILIAKDRNIKNVACEMGYDQKASMQKFLEANGFEYSFYKDLAGFDRGFCAKLKI</sequence>
<dbReference type="NCBIfam" id="TIGR00536">
    <property type="entry name" value="hemK_fam"/>
    <property type="match status" value="1"/>
</dbReference>
<dbReference type="GO" id="GO:0102559">
    <property type="term" value="F:peptide chain release factor N(5)-glutamine methyltransferase activity"/>
    <property type="evidence" value="ECO:0007669"/>
    <property type="project" value="UniProtKB-EC"/>
</dbReference>
<gene>
    <name evidence="8" type="primary">hemK</name>
    <name evidence="8" type="ORF">CCON33237_0741</name>
</gene>
<keyword evidence="2 8" id="KW-0489">Methyltransferase</keyword>
<dbReference type="PROSITE" id="PS00092">
    <property type="entry name" value="N6_MTASE"/>
    <property type="match status" value="1"/>
</dbReference>
<name>A0A0M4SU51_9BACT</name>
<dbReference type="PANTHER" id="PTHR18895">
    <property type="entry name" value="HEMK METHYLTRANSFERASE"/>
    <property type="match status" value="1"/>
</dbReference>
<organism evidence="8 9">
    <name type="scientific">Campylobacter concisus</name>
    <dbReference type="NCBI Taxonomy" id="199"/>
    <lineage>
        <taxon>Bacteria</taxon>
        <taxon>Pseudomonadati</taxon>
        <taxon>Campylobacterota</taxon>
        <taxon>Epsilonproteobacteria</taxon>
        <taxon>Campylobacterales</taxon>
        <taxon>Campylobacteraceae</taxon>
        <taxon>Campylobacter</taxon>
    </lineage>
</organism>
<protein>
    <recommendedName>
        <fullName evidence="1">peptide chain release factor N(5)-glutamine methyltransferase</fullName>
        <ecNumber evidence="1">2.1.1.297</ecNumber>
    </recommendedName>
</protein>
<dbReference type="InterPro" id="IPR050320">
    <property type="entry name" value="N5-glutamine_MTase"/>
</dbReference>
<dbReference type="GO" id="GO:0003676">
    <property type="term" value="F:nucleic acid binding"/>
    <property type="evidence" value="ECO:0007669"/>
    <property type="project" value="InterPro"/>
</dbReference>
<comment type="catalytic activity">
    <reaction evidence="5">
        <text>L-glutaminyl-[peptide chain release factor] + S-adenosyl-L-methionine = N(5)-methyl-L-glutaminyl-[peptide chain release factor] + S-adenosyl-L-homocysteine + H(+)</text>
        <dbReference type="Rhea" id="RHEA:42896"/>
        <dbReference type="Rhea" id="RHEA-COMP:10271"/>
        <dbReference type="Rhea" id="RHEA-COMP:10272"/>
        <dbReference type="ChEBI" id="CHEBI:15378"/>
        <dbReference type="ChEBI" id="CHEBI:30011"/>
        <dbReference type="ChEBI" id="CHEBI:57856"/>
        <dbReference type="ChEBI" id="CHEBI:59789"/>
        <dbReference type="ChEBI" id="CHEBI:61891"/>
        <dbReference type="EC" id="2.1.1.297"/>
    </reaction>
</comment>
<dbReference type="InterPro" id="IPR019874">
    <property type="entry name" value="RF_methyltr_PrmC"/>
</dbReference>
<dbReference type="GO" id="GO:0032259">
    <property type="term" value="P:methylation"/>
    <property type="evidence" value="ECO:0007669"/>
    <property type="project" value="UniProtKB-KW"/>
</dbReference>
<dbReference type="NCBIfam" id="TIGR03534">
    <property type="entry name" value="RF_mod_PrmC"/>
    <property type="match status" value="1"/>
</dbReference>
<proteinExistence type="predicted"/>
<dbReference type="InterPro" id="IPR004556">
    <property type="entry name" value="HemK-like"/>
</dbReference>
<dbReference type="InterPro" id="IPR007848">
    <property type="entry name" value="Small_mtfrase_dom"/>
</dbReference>
<dbReference type="PANTHER" id="PTHR18895:SF74">
    <property type="entry name" value="MTRF1L RELEASE FACTOR GLUTAMINE METHYLTRANSFERASE"/>
    <property type="match status" value="1"/>
</dbReference>
<feature type="domain" description="Methyltransferase small" evidence="6">
    <location>
        <begin position="103"/>
        <end position="187"/>
    </location>
</feature>
<evidence type="ECO:0000259" key="7">
    <source>
        <dbReference type="Pfam" id="PF17827"/>
    </source>
</evidence>
<dbReference type="InterPro" id="IPR040758">
    <property type="entry name" value="PrmC_N"/>
</dbReference>
<dbReference type="Gene3D" id="3.40.50.150">
    <property type="entry name" value="Vaccinia Virus protein VP39"/>
    <property type="match status" value="1"/>
</dbReference>
<reference evidence="9" key="1">
    <citation type="submission" date="2015-08" db="EMBL/GenBank/DDBJ databases">
        <title>Comparative genomics of the Campylobacter concisus group.</title>
        <authorList>
            <person name="Miller W.G."/>
            <person name="Yee E."/>
            <person name="Chapman M.H."/>
            <person name="Huynh S."/>
            <person name="Bono J.L."/>
            <person name="On S.L.W."/>
            <person name="St Leger J."/>
            <person name="Foster G."/>
            <person name="Parker C.T."/>
        </authorList>
    </citation>
    <scope>NUCLEOTIDE SEQUENCE [LARGE SCALE GENOMIC DNA]</scope>
    <source>
        <strain evidence="9">ATCC 33237</strain>
    </source>
</reference>
<dbReference type="RefSeq" id="WP_054196448.1">
    <property type="nucleotide sequence ID" value="NZ_CABMKQ010000014.1"/>
</dbReference>
<evidence type="ECO:0000256" key="4">
    <source>
        <dbReference type="ARBA" id="ARBA00022691"/>
    </source>
</evidence>
<dbReference type="Gene3D" id="1.10.8.10">
    <property type="entry name" value="DNA helicase RuvA subunit, C-terminal domain"/>
    <property type="match status" value="1"/>
</dbReference>
<dbReference type="AlphaFoldDB" id="A0A0M4SU51"/>
<evidence type="ECO:0000256" key="5">
    <source>
        <dbReference type="ARBA" id="ARBA00048391"/>
    </source>
</evidence>
<dbReference type="Pfam" id="PF05175">
    <property type="entry name" value="MTS"/>
    <property type="match status" value="1"/>
</dbReference>
<dbReference type="PATRIC" id="fig|199.248.peg.767"/>
<dbReference type="Proteomes" id="UP000066049">
    <property type="component" value="Chromosome"/>
</dbReference>
<feature type="domain" description="Release factor glutamine methyltransferase N-terminal" evidence="7">
    <location>
        <begin position="5"/>
        <end position="71"/>
    </location>
</feature>
<evidence type="ECO:0000259" key="6">
    <source>
        <dbReference type="Pfam" id="PF05175"/>
    </source>
</evidence>
<keyword evidence="3 8" id="KW-0808">Transferase</keyword>
<evidence type="ECO:0000256" key="3">
    <source>
        <dbReference type="ARBA" id="ARBA00022679"/>
    </source>
</evidence>
<evidence type="ECO:0000313" key="8">
    <source>
        <dbReference type="EMBL" id="ALF47429.1"/>
    </source>
</evidence>
<dbReference type="InterPro" id="IPR002052">
    <property type="entry name" value="DNA_methylase_N6_adenine_CS"/>
</dbReference>
<evidence type="ECO:0000256" key="1">
    <source>
        <dbReference type="ARBA" id="ARBA00012771"/>
    </source>
</evidence>
<dbReference type="EC" id="2.1.1.297" evidence="1"/>
<dbReference type="KEGG" id="ccoc:CCON33237_0741"/>
<evidence type="ECO:0000313" key="9">
    <source>
        <dbReference type="Proteomes" id="UP000066049"/>
    </source>
</evidence>
<evidence type="ECO:0000256" key="2">
    <source>
        <dbReference type="ARBA" id="ARBA00022603"/>
    </source>
</evidence>
<dbReference type="Pfam" id="PF17827">
    <property type="entry name" value="PrmC_N"/>
    <property type="match status" value="1"/>
</dbReference>
<dbReference type="InterPro" id="IPR029063">
    <property type="entry name" value="SAM-dependent_MTases_sf"/>
</dbReference>
<dbReference type="EMBL" id="CP012541">
    <property type="protein sequence ID" value="ALF47429.1"/>
    <property type="molecule type" value="Genomic_DNA"/>
</dbReference>